<gene>
    <name evidence="1" type="ORF">GKZ75_11415</name>
</gene>
<comment type="caution">
    <text evidence="1">The sequence shown here is derived from an EMBL/GenBank/DDBJ whole genome shotgun (WGS) entry which is preliminary data.</text>
</comment>
<reference evidence="1 2" key="1">
    <citation type="submission" date="2019-11" db="EMBL/GenBank/DDBJ databases">
        <title>Draft genome sequence of Kocuria indica DP-K7, a methyl red degrading Actinobacterium.</title>
        <authorList>
            <person name="Kumaran S."/>
            <person name="Tischler D."/>
            <person name="Ngo A.C.R."/>
            <person name="Schultes F."/>
        </authorList>
    </citation>
    <scope>NUCLEOTIDE SEQUENCE [LARGE SCALE GENOMIC DNA]</scope>
    <source>
        <strain evidence="1 2">DP-K7</strain>
    </source>
</reference>
<proteinExistence type="predicted"/>
<dbReference type="SUPFAM" id="SSF48619">
    <property type="entry name" value="Phospholipase A2, PLA2"/>
    <property type="match status" value="1"/>
</dbReference>
<dbReference type="InterPro" id="IPR036444">
    <property type="entry name" value="PLipase_A2_dom_sf"/>
</dbReference>
<dbReference type="Gene3D" id="1.20.90.10">
    <property type="entry name" value="Phospholipase A2 domain"/>
    <property type="match status" value="1"/>
</dbReference>
<organism evidence="1 2">
    <name type="scientific">Kocuria marina subsp. indica</name>
    <dbReference type="NCBI Taxonomy" id="1049583"/>
    <lineage>
        <taxon>Bacteria</taxon>
        <taxon>Bacillati</taxon>
        <taxon>Actinomycetota</taxon>
        <taxon>Actinomycetes</taxon>
        <taxon>Micrococcales</taxon>
        <taxon>Micrococcaceae</taxon>
        <taxon>Kocuria</taxon>
    </lineage>
</organism>
<dbReference type="Proteomes" id="UP000471026">
    <property type="component" value="Unassembled WGS sequence"/>
</dbReference>
<evidence type="ECO:0000313" key="2">
    <source>
        <dbReference type="Proteomes" id="UP000471026"/>
    </source>
</evidence>
<accession>A0A6N9R0J6</accession>
<evidence type="ECO:0000313" key="1">
    <source>
        <dbReference type="EMBL" id="NDO78813.1"/>
    </source>
</evidence>
<dbReference type="AlphaFoldDB" id="A0A6N9R0J6"/>
<dbReference type="GO" id="GO:0004623">
    <property type="term" value="F:phospholipase A2 activity"/>
    <property type="evidence" value="ECO:0007669"/>
    <property type="project" value="InterPro"/>
</dbReference>
<name>A0A6N9R0J6_9MICC</name>
<evidence type="ECO:0008006" key="3">
    <source>
        <dbReference type="Google" id="ProtNLM"/>
    </source>
</evidence>
<dbReference type="GO" id="GO:0006644">
    <property type="term" value="P:phospholipid metabolic process"/>
    <property type="evidence" value="ECO:0007669"/>
    <property type="project" value="InterPro"/>
</dbReference>
<dbReference type="EMBL" id="WMHZ01000017">
    <property type="protein sequence ID" value="NDO78813.1"/>
    <property type="molecule type" value="Genomic_DNA"/>
</dbReference>
<protein>
    <recommendedName>
        <fullName evidence="3">Phospholipase A2</fullName>
    </recommendedName>
</protein>
<sequence>MVLAGTARATPAEWPDGHCPWTMRFLGWDPHHRPRERIDMDAVGGMVRRTAGIAVLSVLFLALSVPNSSAAEPVPTMSSQPVSTTTAESMGISASEYARIVRAANAAGISEAQVAADVDHATRTTTPHRFPGVVSMSASVQVNGCSNPVPGHGYQNALFNADCNAHDVCYSAEGNAGRSRAQCDNEFRYAMNATCKRTYVSMDIEHKRCIGTASYYYWMVRAFGAPYFKG</sequence>
<dbReference type="GO" id="GO:0050482">
    <property type="term" value="P:arachidonate secretion"/>
    <property type="evidence" value="ECO:0007669"/>
    <property type="project" value="InterPro"/>
</dbReference>